<dbReference type="EMBL" id="WQMT02000006">
    <property type="protein sequence ID" value="KAG9221570.1"/>
    <property type="molecule type" value="Genomic_DNA"/>
</dbReference>
<proteinExistence type="predicted"/>
<dbReference type="Proteomes" id="UP000824881">
    <property type="component" value="Unassembled WGS sequence"/>
</dbReference>
<accession>A0ACB7ITX3</accession>
<keyword evidence="2" id="KW-1185">Reference proteome</keyword>
<evidence type="ECO:0000313" key="2">
    <source>
        <dbReference type="Proteomes" id="UP000824881"/>
    </source>
</evidence>
<gene>
    <name evidence="1" type="ORF">CCMSSC00406_0007209</name>
</gene>
<reference evidence="1 2" key="1">
    <citation type="journal article" date="2021" name="Appl. Environ. Microbiol.">
        <title>Genetic linkage and physical mapping for an oyster mushroom Pleurotus cornucopiae and QTL analysis for the trait cap color.</title>
        <authorList>
            <person name="Zhang Y."/>
            <person name="Gao W."/>
            <person name="Sonnenberg A."/>
            <person name="Chen Q."/>
            <person name="Zhang J."/>
            <person name="Huang C."/>
        </authorList>
    </citation>
    <scope>NUCLEOTIDE SEQUENCE [LARGE SCALE GENOMIC DNA]</scope>
    <source>
        <strain evidence="1">CCMSSC00406</strain>
    </source>
</reference>
<evidence type="ECO:0000313" key="1">
    <source>
        <dbReference type="EMBL" id="KAG9221570.1"/>
    </source>
</evidence>
<protein>
    <submittedName>
        <fullName evidence="1">Uncharacterized protein</fullName>
    </submittedName>
</protein>
<name>A0ACB7ITX3_PLECO</name>
<sequence length="535" mass="57041">MSIGDSHLSAISGANGASSSRDTNPRSGGLARCKWLIHSLELTRRGSKDTGKDIAAAVRSIMPILRHQRVIIVCGEERAIFPIPNVSSIPVRSAAVPSKFCATSTIQPLRITKKKSLANSPPSAPSPHQKCSYIVLHDAIDAIEDFSGSTAKSAIMNIPKVKEELEVQIRDDCERMREALRHANEDNRARGMDIEQLRLQLEGLSQRLFSKIVTAALLDQGAEAEHVILGLPDDSDSETLLAKLAPFKSRVLVVSTPPPVAAAFTSTPISTRLALYLAVALRAKEYHKWVGGGFKGIYTADPKKVPSATLVPFISPEEAGALGKLVQKEVLDELMTNNIPVRIRWFGGREDGGTLIDPALGFESMSIRSSTCAAFGRPTAITVKENVLLLSVSNVNCAAVVQKASKKCHLVPLHTPNSCVTSQVFLSGVCAVLSQFGVVVCMINTSDGHASVVIEGGLPRNVLKRVVEGLKHHGEVVVHHDMAILTVISRGLSRTSVGSAALPSEAWGIAGKVFSTLVKADIGVEVIGRGIVAGA</sequence>
<organism evidence="1 2">
    <name type="scientific">Pleurotus cornucopiae</name>
    <name type="common">Cornucopia mushroom</name>
    <dbReference type="NCBI Taxonomy" id="5321"/>
    <lineage>
        <taxon>Eukaryota</taxon>
        <taxon>Fungi</taxon>
        <taxon>Dikarya</taxon>
        <taxon>Basidiomycota</taxon>
        <taxon>Agaricomycotina</taxon>
        <taxon>Agaricomycetes</taxon>
        <taxon>Agaricomycetidae</taxon>
        <taxon>Agaricales</taxon>
        <taxon>Pleurotineae</taxon>
        <taxon>Pleurotaceae</taxon>
        <taxon>Pleurotus</taxon>
    </lineage>
</organism>
<comment type="caution">
    <text evidence="1">The sequence shown here is derived from an EMBL/GenBank/DDBJ whole genome shotgun (WGS) entry which is preliminary data.</text>
</comment>